<dbReference type="Proteomes" id="UP000659654">
    <property type="component" value="Unassembled WGS sequence"/>
</dbReference>
<dbReference type="EMBL" id="CAJFDI010000003">
    <property type="protein sequence ID" value="CAD5221666.1"/>
    <property type="molecule type" value="Genomic_DNA"/>
</dbReference>
<evidence type="ECO:0000313" key="1">
    <source>
        <dbReference type="EMBL" id="CAD5221666.1"/>
    </source>
</evidence>
<organism evidence="1 2">
    <name type="scientific">Bursaphelenchus xylophilus</name>
    <name type="common">Pinewood nematode worm</name>
    <name type="synonym">Aphelenchoides xylophilus</name>
    <dbReference type="NCBI Taxonomy" id="6326"/>
    <lineage>
        <taxon>Eukaryota</taxon>
        <taxon>Metazoa</taxon>
        <taxon>Ecdysozoa</taxon>
        <taxon>Nematoda</taxon>
        <taxon>Chromadorea</taxon>
        <taxon>Rhabditida</taxon>
        <taxon>Tylenchina</taxon>
        <taxon>Tylenchomorpha</taxon>
        <taxon>Aphelenchoidea</taxon>
        <taxon>Aphelenchoididae</taxon>
        <taxon>Bursaphelenchus</taxon>
    </lineage>
</organism>
<evidence type="ECO:0000313" key="2">
    <source>
        <dbReference type="Proteomes" id="UP000659654"/>
    </source>
</evidence>
<protein>
    <submittedName>
        <fullName evidence="1">(pine wood nematode) hypothetical protein</fullName>
    </submittedName>
</protein>
<name>A0A811L056_BURXY</name>
<keyword evidence="2" id="KW-1185">Reference proteome</keyword>
<reference evidence="1" key="1">
    <citation type="submission" date="2020-09" db="EMBL/GenBank/DDBJ databases">
        <authorList>
            <person name="Kikuchi T."/>
        </authorList>
    </citation>
    <scope>NUCLEOTIDE SEQUENCE</scope>
    <source>
        <strain evidence="1">Ka4C1</strain>
    </source>
</reference>
<gene>
    <name evidence="1" type="ORF">BXYJ_LOCUS6792</name>
</gene>
<dbReference type="AlphaFoldDB" id="A0A811L056"/>
<sequence>METEEGQGQYYNWAFRIGDGLYTRTATREPPQNLQTSKRIQGLSPRKNGVRRRLFNTLQKRRITLLYLWLPDSCFTLDSYRNTFQARTDSSLQVSGVEVMYLERKATMSLGSHKRDTKVETGSGLHSAISRLL</sequence>
<dbReference type="Proteomes" id="UP000582659">
    <property type="component" value="Unassembled WGS sequence"/>
</dbReference>
<dbReference type="EMBL" id="CAJFCV020000003">
    <property type="protein sequence ID" value="CAG9108721.1"/>
    <property type="molecule type" value="Genomic_DNA"/>
</dbReference>
<accession>A0A811L056</accession>
<proteinExistence type="predicted"/>
<comment type="caution">
    <text evidence="1">The sequence shown here is derived from an EMBL/GenBank/DDBJ whole genome shotgun (WGS) entry which is preliminary data.</text>
</comment>